<evidence type="ECO:0000313" key="3">
    <source>
        <dbReference type="EMBL" id="EHL12914.1"/>
    </source>
</evidence>
<dbReference type="SUPFAM" id="SSF52540">
    <property type="entry name" value="P-loop containing nucleoside triphosphate hydrolases"/>
    <property type="match status" value="1"/>
</dbReference>
<feature type="domain" description="DUF4143" evidence="2">
    <location>
        <begin position="198"/>
        <end position="345"/>
    </location>
</feature>
<dbReference type="HOGENOM" id="CLU_041527_1_1_9"/>
<comment type="caution">
    <text evidence="3">The sequence shown here is derived from an EMBL/GenBank/DDBJ whole genome shotgun (WGS) entry which is preliminary data.</text>
</comment>
<dbReference type="InterPro" id="IPR041682">
    <property type="entry name" value="AAA_14"/>
</dbReference>
<name>G9WT82_9FIRM</name>
<dbReference type="Pfam" id="PF13635">
    <property type="entry name" value="DUF4143"/>
    <property type="match status" value="1"/>
</dbReference>
<sequence length="399" mass="46782">MMKIIERSTYLKRLIRLQGTPDIKIITGLRRSGKSELLRSYMQWLRKNVKSLNIIYIDFADLKYEGLKSYKSLYDYIEEAYQTETLNVVMVDEVQFCKQFELAINSLYNSRKYDIYLTGSNAFLLSSDLSTLFTGRFIEIPIFPFSLSEYCTYYDFKRTDTQILQNYLVEGGLAGAYIYRDKEDQVSYIKDVYQSVIKRDLLDKYGIKEEALLDSLTDYLMDNVSNLTSASKISTFFKQNGYETNHITIGNYLKYLCSAYMFYKVKRYDIRGKKYLETSDKYYLSDLGFRYAILGSRNMDYGRAYENLVALELMRRGYDIYVGKLYQKEIDFVAMKQSEKIYIQVSDNISEQITLARELAPLKSIKDSYPKILIANTGHEEYDIDGIKILNLSDWMLKA</sequence>
<dbReference type="Pfam" id="PF13173">
    <property type="entry name" value="AAA_14"/>
    <property type="match status" value="1"/>
</dbReference>
<evidence type="ECO:0008006" key="5">
    <source>
        <dbReference type="Google" id="ProtNLM"/>
    </source>
</evidence>
<dbReference type="EMBL" id="AFZD01000012">
    <property type="protein sequence ID" value="EHL12914.1"/>
    <property type="molecule type" value="Genomic_DNA"/>
</dbReference>
<dbReference type="PATRIC" id="fig|796944.3.peg.826"/>
<feature type="domain" description="AAA" evidence="1">
    <location>
        <begin position="22"/>
        <end position="151"/>
    </location>
</feature>
<reference evidence="3 4" key="1">
    <citation type="submission" date="2011-08" db="EMBL/GenBank/DDBJ databases">
        <title>The Genome Sequence of Oribacterium sp. ACB7.</title>
        <authorList>
            <consortium name="The Broad Institute Genome Sequencing Platform"/>
            <person name="Earl A."/>
            <person name="Ward D."/>
            <person name="Feldgarden M."/>
            <person name="Gevers D."/>
            <person name="Sizova M."/>
            <person name="Hazen A."/>
            <person name="Epstein S."/>
            <person name="Young S.K."/>
            <person name="Zeng Q."/>
            <person name="Gargeya S."/>
            <person name="Fitzgerald M."/>
            <person name="Haas B."/>
            <person name="Abouelleil A."/>
            <person name="Alvarado L."/>
            <person name="Arachchi H.M."/>
            <person name="Berlin A."/>
            <person name="Brown A."/>
            <person name="Chapman S.B."/>
            <person name="Chen Z."/>
            <person name="Dunbar C."/>
            <person name="Freedman E."/>
            <person name="Gearin G."/>
            <person name="Gellesch M."/>
            <person name="Goldberg J."/>
            <person name="Griggs A."/>
            <person name="Gujja S."/>
            <person name="Heiman D."/>
            <person name="Howarth C."/>
            <person name="Larson L."/>
            <person name="Lui A."/>
            <person name="MacDonald P.J.P."/>
            <person name="Montmayeur A."/>
            <person name="Murphy C."/>
            <person name="Neiman D."/>
            <person name="Pearson M."/>
            <person name="Priest M."/>
            <person name="Roberts A."/>
            <person name="Saif S."/>
            <person name="Shea T."/>
            <person name="Shenoy N."/>
            <person name="Sisk P."/>
            <person name="Stolte C."/>
            <person name="Sykes S."/>
            <person name="Wortman J."/>
            <person name="Nusbaum C."/>
            <person name="Birren B."/>
        </authorList>
    </citation>
    <scope>NUCLEOTIDE SEQUENCE [LARGE SCALE GENOMIC DNA]</scope>
    <source>
        <strain evidence="3 4">ACB7</strain>
    </source>
</reference>
<gene>
    <name evidence="3" type="ORF">HMPREF9624_00116</name>
</gene>
<dbReference type="PANTHER" id="PTHR33295">
    <property type="entry name" value="ATPASE"/>
    <property type="match status" value="1"/>
</dbReference>
<dbReference type="InterPro" id="IPR025420">
    <property type="entry name" value="DUF4143"/>
</dbReference>
<protein>
    <recommendedName>
        <fullName evidence="5">AAA domain-containing protein</fullName>
    </recommendedName>
</protein>
<dbReference type="InterPro" id="IPR027417">
    <property type="entry name" value="P-loop_NTPase"/>
</dbReference>
<dbReference type="AlphaFoldDB" id="G9WT82"/>
<dbReference type="PANTHER" id="PTHR33295:SF20">
    <property type="entry name" value="ATPASE"/>
    <property type="match status" value="1"/>
</dbReference>
<dbReference type="Gene3D" id="3.40.50.300">
    <property type="entry name" value="P-loop containing nucleotide triphosphate hydrolases"/>
    <property type="match status" value="1"/>
</dbReference>
<proteinExistence type="predicted"/>
<accession>G9WT82</accession>
<evidence type="ECO:0000259" key="1">
    <source>
        <dbReference type="Pfam" id="PF13173"/>
    </source>
</evidence>
<evidence type="ECO:0000259" key="2">
    <source>
        <dbReference type="Pfam" id="PF13635"/>
    </source>
</evidence>
<evidence type="ECO:0000313" key="4">
    <source>
        <dbReference type="Proteomes" id="UP000003527"/>
    </source>
</evidence>
<dbReference type="Proteomes" id="UP000003527">
    <property type="component" value="Unassembled WGS sequence"/>
</dbReference>
<keyword evidence="4" id="KW-1185">Reference proteome</keyword>
<organism evidence="3 4">
    <name type="scientific">Oribacterium asaccharolyticum ACB7</name>
    <dbReference type="NCBI Taxonomy" id="796944"/>
    <lineage>
        <taxon>Bacteria</taxon>
        <taxon>Bacillati</taxon>
        <taxon>Bacillota</taxon>
        <taxon>Clostridia</taxon>
        <taxon>Lachnospirales</taxon>
        <taxon>Lachnospiraceae</taxon>
        <taxon>Oribacterium</taxon>
    </lineage>
</organism>